<comment type="caution">
    <text evidence="2">The sequence shown here is derived from an EMBL/GenBank/DDBJ whole genome shotgun (WGS) entry which is preliminary data.</text>
</comment>
<proteinExistence type="predicted"/>
<keyword evidence="3" id="KW-1185">Reference proteome</keyword>
<name>A0AA38RBV4_9PEZI</name>
<gene>
    <name evidence="2" type="ORF">NKR19_g7260</name>
</gene>
<evidence type="ECO:0000313" key="3">
    <source>
        <dbReference type="Proteomes" id="UP001174691"/>
    </source>
</evidence>
<evidence type="ECO:0000313" key="2">
    <source>
        <dbReference type="EMBL" id="KAJ9142266.1"/>
    </source>
</evidence>
<dbReference type="Proteomes" id="UP001174691">
    <property type="component" value="Unassembled WGS sequence"/>
</dbReference>
<dbReference type="PANTHER" id="PTHR38701:SF1">
    <property type="entry name" value="UP-REGULATED DURING SEPTATION PROTEIN 1 DOMAIN-CONTAINING PROTEIN"/>
    <property type="match status" value="1"/>
</dbReference>
<feature type="compositionally biased region" description="Basic and acidic residues" evidence="1">
    <location>
        <begin position="166"/>
        <end position="176"/>
    </location>
</feature>
<dbReference type="EMBL" id="JANBVN010000124">
    <property type="protein sequence ID" value="KAJ9142266.1"/>
    <property type="molecule type" value="Genomic_DNA"/>
</dbReference>
<feature type="region of interest" description="Disordered" evidence="1">
    <location>
        <begin position="157"/>
        <end position="186"/>
    </location>
</feature>
<sequence length="186" mass="20539">MGKACGALARAGLGLDDLSEEEDSEAERDAMSHEEDDEEEYDLSPSESGSAEASPGSRALRNARQRRRDEQRLQLDLTKHQQLLVDSQKMNQSLRRCLGWTEELIKEGRRALEYKVRVSEVELGGRVLAPEEVEEREKALAEAEAGDEETLHAVTFDLTGATGERWSSDKQDRDSGIDLPPDGGGG</sequence>
<feature type="region of interest" description="Disordered" evidence="1">
    <location>
        <begin position="1"/>
        <end position="74"/>
    </location>
</feature>
<protein>
    <submittedName>
        <fullName evidence="2">Uncharacterized protein</fullName>
    </submittedName>
</protein>
<dbReference type="PANTHER" id="PTHR38701">
    <property type="entry name" value="CHROMOSOME 8, WHOLE GENOME SHOTGUN SEQUENCE"/>
    <property type="match status" value="1"/>
</dbReference>
<accession>A0AA38RBV4</accession>
<feature type="compositionally biased region" description="Acidic residues" evidence="1">
    <location>
        <begin position="17"/>
        <end position="26"/>
    </location>
</feature>
<organism evidence="2 3">
    <name type="scientific">Coniochaeta hoffmannii</name>
    <dbReference type="NCBI Taxonomy" id="91930"/>
    <lineage>
        <taxon>Eukaryota</taxon>
        <taxon>Fungi</taxon>
        <taxon>Dikarya</taxon>
        <taxon>Ascomycota</taxon>
        <taxon>Pezizomycotina</taxon>
        <taxon>Sordariomycetes</taxon>
        <taxon>Sordariomycetidae</taxon>
        <taxon>Coniochaetales</taxon>
        <taxon>Coniochaetaceae</taxon>
        <taxon>Coniochaeta</taxon>
    </lineage>
</organism>
<evidence type="ECO:0000256" key="1">
    <source>
        <dbReference type="SAM" id="MobiDB-lite"/>
    </source>
</evidence>
<feature type="compositionally biased region" description="Low complexity" evidence="1">
    <location>
        <begin position="1"/>
        <end position="16"/>
    </location>
</feature>
<feature type="compositionally biased region" description="Low complexity" evidence="1">
    <location>
        <begin position="44"/>
        <end position="60"/>
    </location>
</feature>
<dbReference type="AlphaFoldDB" id="A0AA38RBV4"/>
<reference evidence="2" key="1">
    <citation type="submission" date="2022-07" db="EMBL/GenBank/DDBJ databases">
        <title>Fungi with potential for degradation of polypropylene.</title>
        <authorList>
            <person name="Gostincar C."/>
        </authorList>
    </citation>
    <scope>NUCLEOTIDE SEQUENCE</scope>
    <source>
        <strain evidence="2">EXF-13287</strain>
    </source>
</reference>